<dbReference type="Pfam" id="PF00028">
    <property type="entry name" value="Cadherin"/>
    <property type="match status" value="5"/>
</dbReference>
<keyword evidence="4" id="KW-0732">Signal</keyword>
<keyword evidence="6 11" id="KW-0106">Calcium</keyword>
<dbReference type="Pfam" id="PF08266">
    <property type="entry name" value="Cadherin_2"/>
    <property type="match status" value="1"/>
</dbReference>
<feature type="transmembrane region" description="Helical" evidence="12">
    <location>
        <begin position="783"/>
        <end position="807"/>
    </location>
</feature>
<keyword evidence="2" id="KW-1003">Cell membrane</keyword>
<evidence type="ECO:0000256" key="7">
    <source>
        <dbReference type="ARBA" id="ARBA00022889"/>
    </source>
</evidence>
<dbReference type="PROSITE" id="PS00232">
    <property type="entry name" value="CADHERIN_1"/>
    <property type="match status" value="2"/>
</dbReference>
<dbReference type="InterPro" id="IPR020894">
    <property type="entry name" value="Cadherin_CS"/>
</dbReference>
<evidence type="ECO:0000256" key="8">
    <source>
        <dbReference type="ARBA" id="ARBA00022989"/>
    </source>
</evidence>
<dbReference type="SUPFAM" id="SSF49313">
    <property type="entry name" value="Cadherin-like"/>
    <property type="match status" value="5"/>
</dbReference>
<dbReference type="AlphaFoldDB" id="A0AA36BH82"/>
<feature type="domain" description="Cadherin" evidence="13">
    <location>
        <begin position="338"/>
        <end position="445"/>
    </location>
</feature>
<dbReference type="FunFam" id="2.60.40.60:FF:000092">
    <property type="entry name" value="Protocadherin 8"/>
    <property type="match status" value="1"/>
</dbReference>
<keyword evidence="15" id="KW-1185">Reference proteome</keyword>
<evidence type="ECO:0000256" key="12">
    <source>
        <dbReference type="SAM" id="Phobius"/>
    </source>
</evidence>
<evidence type="ECO:0000256" key="1">
    <source>
        <dbReference type="ARBA" id="ARBA00004251"/>
    </source>
</evidence>
<dbReference type="GO" id="GO:0005886">
    <property type="term" value="C:plasma membrane"/>
    <property type="evidence" value="ECO:0007669"/>
    <property type="project" value="UniProtKB-SubCell"/>
</dbReference>
<organism evidence="14 15">
    <name type="scientific">Octopus vulgaris</name>
    <name type="common">Common octopus</name>
    <dbReference type="NCBI Taxonomy" id="6645"/>
    <lineage>
        <taxon>Eukaryota</taxon>
        <taxon>Metazoa</taxon>
        <taxon>Spiralia</taxon>
        <taxon>Lophotrochozoa</taxon>
        <taxon>Mollusca</taxon>
        <taxon>Cephalopoda</taxon>
        <taxon>Coleoidea</taxon>
        <taxon>Octopodiformes</taxon>
        <taxon>Octopoda</taxon>
        <taxon>Incirrata</taxon>
        <taxon>Octopodidae</taxon>
        <taxon>Octopus</taxon>
    </lineage>
</organism>
<proteinExistence type="predicted"/>
<dbReference type="FunFam" id="2.60.40.60:FF:000007">
    <property type="entry name" value="Protocadherin alpha 2"/>
    <property type="match status" value="1"/>
</dbReference>
<dbReference type="Gene3D" id="2.60.40.60">
    <property type="entry name" value="Cadherins"/>
    <property type="match status" value="6"/>
</dbReference>
<dbReference type="PANTHER" id="PTHR24028">
    <property type="entry name" value="CADHERIN-87A"/>
    <property type="match status" value="1"/>
</dbReference>
<dbReference type="PROSITE" id="PS50268">
    <property type="entry name" value="CADHERIN_2"/>
    <property type="match status" value="6"/>
</dbReference>
<evidence type="ECO:0000256" key="6">
    <source>
        <dbReference type="ARBA" id="ARBA00022837"/>
    </source>
</evidence>
<dbReference type="FunFam" id="2.60.40.60:FF:000004">
    <property type="entry name" value="Protocadherin 1 gamma 2"/>
    <property type="match status" value="1"/>
</dbReference>
<keyword evidence="8 12" id="KW-1133">Transmembrane helix</keyword>
<comment type="subcellular location">
    <subcellularLocation>
        <location evidence="1">Cell membrane</location>
        <topology evidence="1">Single-pass type I membrane protein</topology>
    </subcellularLocation>
</comment>
<feature type="domain" description="Cadherin" evidence="13">
    <location>
        <begin position="109"/>
        <end position="225"/>
    </location>
</feature>
<dbReference type="InterPro" id="IPR050174">
    <property type="entry name" value="Protocadherin/Cadherin-CA"/>
</dbReference>
<reference evidence="14" key="1">
    <citation type="submission" date="2023-08" db="EMBL/GenBank/DDBJ databases">
        <authorList>
            <person name="Alioto T."/>
            <person name="Alioto T."/>
            <person name="Gomez Garrido J."/>
        </authorList>
    </citation>
    <scope>NUCLEOTIDE SEQUENCE</scope>
</reference>
<dbReference type="InterPro" id="IPR013164">
    <property type="entry name" value="Cadherin_N"/>
</dbReference>
<evidence type="ECO:0000256" key="10">
    <source>
        <dbReference type="ARBA" id="ARBA00023180"/>
    </source>
</evidence>
<evidence type="ECO:0000256" key="3">
    <source>
        <dbReference type="ARBA" id="ARBA00022692"/>
    </source>
</evidence>
<dbReference type="SMART" id="SM00112">
    <property type="entry name" value="CA"/>
    <property type="match status" value="6"/>
</dbReference>
<dbReference type="InterPro" id="IPR015919">
    <property type="entry name" value="Cadherin-like_sf"/>
</dbReference>
<sequence length="892" mass="100454">MRPRAHNTWRSEQNEVDNRQQLKLFIHIWVTVLHRTIILAIGSLQHLSPYRVSKDYKDFLSIVSQYQKTVSTKLGSTTKLHYQPPGTNRNMGRLLRFGFLILFFLPKYSASNLIYHVKEEKAIGSYIGNIAADSHLSDRVVPEHVPFITFSQLQRRGSNSISQLFNVSSNGKLFTAQALDAETLCIYNKECFRIVKVAVRKANKFMKILKIKVIIQDINDHVPQFPVKQVNIQFSERDGKGSKISVPNAIDKDVGILNSQITYQLRNNNNRLFSLSVFKRIDGRANLAIILEGKLNREEKDTYMLQIVAKDGGSLPMQSVLNVQIAVNDVNDNPPVFSHQMYNVSIKNTHQMSLPVVVLAAKDLDAGENSKILYHFSPKTSDEAKSHFELNKTTGEILLKKIFPVGQKVVYKLFVDATDGGEPPLSSTAIVLVNVMNQQNNAPNIEVDFVFTLTENVASISEDIEAGSFLAYVMVTDNDMGLNGEVNCELQHDKFQLLNFGFKEYKVIVKNSVDREKEDHYDIVIKCSDRGSPPLRAENRFSIRVTDVNDVKPQFTKDTFKFLTYENEKSNFPVGFINATDPDLELGGQLTYFLLGTDTNDIPFQITNYGFISTKSSLDREQQEVYKFKVFVKDNGTPPLNSTANIIVKVVDENDNAPYFTFPSVDPFSLDFYYHPQSKNDLTVLKASDRDNQENAFLKYEIIGGNDKHLFTVNPYTGVLSFSRTVYQNDAGTYDLKFMVKDSGMPSLSAATTLTLSLSVSNTTSPMLAAVHQQSDSLIDVTWVVIIVPVAVVLSVVIVISVTLCVIRTRNQNRALQHTAISASKHPRNEMRQLISQSNNTVPVSCNPDDIMGGSSISMHGQLYPVDESRNEWKSSSLSRWSQRTPQDFVHS</sequence>
<evidence type="ECO:0000259" key="13">
    <source>
        <dbReference type="PROSITE" id="PS50268"/>
    </source>
</evidence>
<keyword evidence="9 12" id="KW-0472">Membrane</keyword>
<keyword evidence="3 12" id="KW-0812">Transmembrane</keyword>
<keyword evidence="5" id="KW-0677">Repeat</keyword>
<evidence type="ECO:0000256" key="2">
    <source>
        <dbReference type="ARBA" id="ARBA00022475"/>
    </source>
</evidence>
<dbReference type="PRINTS" id="PR00205">
    <property type="entry name" value="CADHERIN"/>
</dbReference>
<evidence type="ECO:0000256" key="5">
    <source>
        <dbReference type="ARBA" id="ARBA00022737"/>
    </source>
</evidence>
<dbReference type="FunFam" id="2.60.40.60:FF:000002">
    <property type="entry name" value="Protocadherin alpha 2"/>
    <property type="match status" value="1"/>
</dbReference>
<evidence type="ECO:0000256" key="9">
    <source>
        <dbReference type="ARBA" id="ARBA00023136"/>
    </source>
</evidence>
<gene>
    <name evidence="14" type="ORF">OCTVUL_1B006862</name>
</gene>
<dbReference type="PANTHER" id="PTHR24028:SF146">
    <property type="entry name" value="CADHERIN 96CB, ISOFORM D-RELATED"/>
    <property type="match status" value="1"/>
</dbReference>
<evidence type="ECO:0000313" key="14">
    <source>
        <dbReference type="EMBL" id="CAI9733556.1"/>
    </source>
</evidence>
<dbReference type="GO" id="GO:0007156">
    <property type="term" value="P:homophilic cell adhesion via plasma membrane adhesion molecules"/>
    <property type="evidence" value="ECO:0007669"/>
    <property type="project" value="InterPro"/>
</dbReference>
<dbReference type="Proteomes" id="UP001162480">
    <property type="component" value="Chromosome 14"/>
</dbReference>
<dbReference type="InterPro" id="IPR002126">
    <property type="entry name" value="Cadherin-like_dom"/>
</dbReference>
<keyword evidence="10" id="KW-0325">Glycoprotein</keyword>
<feature type="domain" description="Cadherin" evidence="13">
    <location>
        <begin position="682"/>
        <end position="768"/>
    </location>
</feature>
<feature type="domain" description="Cadherin" evidence="13">
    <location>
        <begin position="556"/>
        <end position="660"/>
    </location>
</feature>
<name>A0AA36BH82_OCTVU</name>
<keyword evidence="7" id="KW-0130">Cell adhesion</keyword>
<dbReference type="GO" id="GO:0005509">
    <property type="term" value="F:calcium ion binding"/>
    <property type="evidence" value="ECO:0007669"/>
    <property type="project" value="UniProtKB-UniRule"/>
</dbReference>
<dbReference type="FunFam" id="2.60.40.60:FF:000020">
    <property type="entry name" value="Dachsous cadherin-related 1b"/>
    <property type="match status" value="1"/>
</dbReference>
<feature type="domain" description="Cadherin" evidence="13">
    <location>
        <begin position="452"/>
        <end position="555"/>
    </location>
</feature>
<accession>A0AA36BH82</accession>
<evidence type="ECO:0000313" key="15">
    <source>
        <dbReference type="Proteomes" id="UP001162480"/>
    </source>
</evidence>
<dbReference type="CDD" id="cd11304">
    <property type="entry name" value="Cadherin_repeat"/>
    <property type="match status" value="6"/>
</dbReference>
<protein>
    <submittedName>
        <fullName evidence="14">Protocadherin gamma-A11-like isoform X4</fullName>
    </submittedName>
</protein>
<evidence type="ECO:0000256" key="11">
    <source>
        <dbReference type="PROSITE-ProRule" id="PRU00043"/>
    </source>
</evidence>
<feature type="domain" description="Cadherin" evidence="13">
    <location>
        <begin position="226"/>
        <end position="337"/>
    </location>
</feature>
<evidence type="ECO:0000256" key="4">
    <source>
        <dbReference type="ARBA" id="ARBA00022729"/>
    </source>
</evidence>
<dbReference type="EMBL" id="OX597827">
    <property type="protein sequence ID" value="CAI9733556.1"/>
    <property type="molecule type" value="Genomic_DNA"/>
</dbReference>